<sequence length="730" mass="82268">MVIPSPSSFLRSYHGFQFHYHSIDMSSRRRNGQPASCEPCRKNKVRCDHGQPFCGRCQQRNTTDRCFYHPAPLSQKIGNPVPRSRTHRNACATKEAGRKKMPRAASPAPSSVEITVRSPGTDHALPSGYFGPTSWVAAFENSPSTGFSPSYDTAELQAEEPILSSSHLPSFWVPEVTKLLTHLAHYSTIEQLVRELYSLTQASVVPRPIILESIATMRGLIEEGDTPQILHRKTTQVLENTARKFHIPPGTKGKDFHQLFTGSRLRLEIVATVYVIAAQASFFGFAHERFFKGVAWSVSAARIKFARKMLAASDIALQVCRILSPVNDLMIWLLYESWQLCCMVLGECSSATWHRVGELSSCIFELGLHRESHVSEDMPFFLREIRRRVFAGFYQLDKNLSTFLGRPPHLSWRYSDTKPPLDISDIGLLSDGADLEQALAELDNDGWNTHKVYQFTSWYRQRYMISTFREEILELSLRPLNSDLAEKLKDVSLRCTQTWASMPTRLRYSSTDWDESLPIGIRIMLVLAYMAYLYNIFLVQRLLTQHDRSAEPALLDVSSRLLSSVLLLGRQQEPMIDLQRDFISAIVLYGFSSASILIKALQTQVRTGQPLAYTGSRAELIRNLSIFISHIELLTRPTTLNVNHALFERAGKMFTNILDEVLESPVPVQSAVTGSAEVDMGVGAPAGDGWNGSWAAEGMEFLDTLDFGVMFDQVVCPGHLWDLREHSQQS</sequence>
<evidence type="ECO:0000256" key="6">
    <source>
        <dbReference type="ARBA" id="ARBA00023242"/>
    </source>
</evidence>
<dbReference type="GO" id="GO:0008270">
    <property type="term" value="F:zinc ion binding"/>
    <property type="evidence" value="ECO:0007669"/>
    <property type="project" value="InterPro"/>
</dbReference>
<dbReference type="Pfam" id="PF04082">
    <property type="entry name" value="Fungal_trans"/>
    <property type="match status" value="1"/>
</dbReference>
<dbReference type="InterPro" id="IPR007219">
    <property type="entry name" value="XnlR_reg_dom"/>
</dbReference>
<gene>
    <name evidence="9" type="ORF">ASPCAL12705</name>
</gene>
<dbReference type="PANTHER" id="PTHR31001">
    <property type="entry name" value="UNCHARACTERIZED TRANSCRIPTIONAL REGULATORY PROTEIN"/>
    <property type="match status" value="1"/>
</dbReference>
<dbReference type="PROSITE" id="PS00463">
    <property type="entry name" value="ZN2_CY6_FUNGAL_1"/>
    <property type="match status" value="1"/>
</dbReference>
<dbReference type="GO" id="GO:0006351">
    <property type="term" value="P:DNA-templated transcription"/>
    <property type="evidence" value="ECO:0007669"/>
    <property type="project" value="InterPro"/>
</dbReference>
<dbReference type="Proteomes" id="UP000054771">
    <property type="component" value="Unassembled WGS sequence"/>
</dbReference>
<dbReference type="STRING" id="454130.A0A0U5GBB1"/>
<dbReference type="Gene3D" id="4.10.240.10">
    <property type="entry name" value="Zn(2)-C6 fungal-type DNA-binding domain"/>
    <property type="match status" value="1"/>
</dbReference>
<keyword evidence="3" id="KW-0805">Transcription regulation</keyword>
<evidence type="ECO:0000313" key="10">
    <source>
        <dbReference type="Proteomes" id="UP000054771"/>
    </source>
</evidence>
<evidence type="ECO:0000313" key="9">
    <source>
        <dbReference type="EMBL" id="CEL09570.1"/>
    </source>
</evidence>
<dbReference type="OrthoDB" id="6612291at2759"/>
<dbReference type="OMA" id="SMRYQMA"/>
<keyword evidence="2" id="KW-0479">Metal-binding</keyword>
<keyword evidence="10" id="KW-1185">Reference proteome</keyword>
<keyword evidence="5" id="KW-0804">Transcription</keyword>
<keyword evidence="6" id="KW-0539">Nucleus</keyword>
<dbReference type="InterPro" id="IPR001138">
    <property type="entry name" value="Zn2Cys6_DnaBD"/>
</dbReference>
<evidence type="ECO:0000259" key="8">
    <source>
        <dbReference type="PROSITE" id="PS50048"/>
    </source>
</evidence>
<evidence type="ECO:0000256" key="4">
    <source>
        <dbReference type="ARBA" id="ARBA00023125"/>
    </source>
</evidence>
<feature type="domain" description="Zn(2)-C6 fungal-type" evidence="8">
    <location>
        <begin position="36"/>
        <end position="68"/>
    </location>
</feature>
<proteinExistence type="predicted"/>
<dbReference type="InterPro" id="IPR050613">
    <property type="entry name" value="Sec_Metabolite_Reg"/>
</dbReference>
<evidence type="ECO:0000256" key="5">
    <source>
        <dbReference type="ARBA" id="ARBA00023163"/>
    </source>
</evidence>
<evidence type="ECO:0000256" key="7">
    <source>
        <dbReference type="SAM" id="MobiDB-lite"/>
    </source>
</evidence>
<dbReference type="PROSITE" id="PS50048">
    <property type="entry name" value="ZN2_CY6_FUNGAL_2"/>
    <property type="match status" value="1"/>
</dbReference>
<dbReference type="SMART" id="SM00066">
    <property type="entry name" value="GAL4"/>
    <property type="match status" value="1"/>
</dbReference>
<dbReference type="CDD" id="cd00067">
    <property type="entry name" value="GAL4"/>
    <property type="match status" value="1"/>
</dbReference>
<dbReference type="InterPro" id="IPR036864">
    <property type="entry name" value="Zn2-C6_fun-type_DNA-bd_sf"/>
</dbReference>
<evidence type="ECO:0000256" key="1">
    <source>
        <dbReference type="ARBA" id="ARBA00004123"/>
    </source>
</evidence>
<protein>
    <recommendedName>
        <fullName evidence="8">Zn(2)-C6 fungal-type domain-containing protein</fullName>
    </recommendedName>
</protein>
<dbReference type="GO" id="GO:0005634">
    <property type="term" value="C:nucleus"/>
    <property type="evidence" value="ECO:0007669"/>
    <property type="project" value="UniProtKB-SubCell"/>
</dbReference>
<reference evidence="10" key="1">
    <citation type="journal article" date="2016" name="Genome Announc.">
        <title>Draft genome sequences of fungus Aspergillus calidoustus.</title>
        <authorList>
            <person name="Horn F."/>
            <person name="Linde J."/>
            <person name="Mattern D.J."/>
            <person name="Walther G."/>
            <person name="Guthke R."/>
            <person name="Scherlach K."/>
            <person name="Martin K."/>
            <person name="Brakhage A.A."/>
            <person name="Petzke L."/>
            <person name="Valiante V."/>
        </authorList>
    </citation>
    <scope>NUCLEOTIDE SEQUENCE [LARGE SCALE GENOMIC DNA]</scope>
    <source>
        <strain evidence="10">SF006504</strain>
    </source>
</reference>
<dbReference type="PANTHER" id="PTHR31001:SF82">
    <property type="entry name" value="ZN(II)2CYS6 TRANSCRIPTION FACTOR (EUROFUNG)"/>
    <property type="match status" value="1"/>
</dbReference>
<keyword evidence="4" id="KW-0238">DNA-binding</keyword>
<dbReference type="SMART" id="SM00906">
    <property type="entry name" value="Fungal_trans"/>
    <property type="match status" value="1"/>
</dbReference>
<dbReference type="SUPFAM" id="SSF57701">
    <property type="entry name" value="Zn2/Cys6 DNA-binding domain"/>
    <property type="match status" value="1"/>
</dbReference>
<dbReference type="GO" id="GO:0000981">
    <property type="term" value="F:DNA-binding transcription factor activity, RNA polymerase II-specific"/>
    <property type="evidence" value="ECO:0007669"/>
    <property type="project" value="InterPro"/>
</dbReference>
<accession>A0A0U5GBB1</accession>
<feature type="region of interest" description="Disordered" evidence="7">
    <location>
        <begin position="77"/>
        <end position="118"/>
    </location>
</feature>
<organism evidence="9 10">
    <name type="scientific">Aspergillus calidoustus</name>
    <dbReference type="NCBI Taxonomy" id="454130"/>
    <lineage>
        <taxon>Eukaryota</taxon>
        <taxon>Fungi</taxon>
        <taxon>Dikarya</taxon>
        <taxon>Ascomycota</taxon>
        <taxon>Pezizomycotina</taxon>
        <taxon>Eurotiomycetes</taxon>
        <taxon>Eurotiomycetidae</taxon>
        <taxon>Eurotiales</taxon>
        <taxon>Aspergillaceae</taxon>
        <taxon>Aspergillus</taxon>
        <taxon>Aspergillus subgen. Nidulantes</taxon>
    </lineage>
</organism>
<dbReference type="EMBL" id="CDMC01000014">
    <property type="protein sequence ID" value="CEL09570.1"/>
    <property type="molecule type" value="Genomic_DNA"/>
</dbReference>
<dbReference type="CDD" id="cd12148">
    <property type="entry name" value="fungal_TF_MHR"/>
    <property type="match status" value="1"/>
</dbReference>
<comment type="subcellular location">
    <subcellularLocation>
        <location evidence="1">Nucleus</location>
    </subcellularLocation>
</comment>
<dbReference type="GO" id="GO:0003677">
    <property type="term" value="F:DNA binding"/>
    <property type="evidence" value="ECO:0007669"/>
    <property type="project" value="UniProtKB-KW"/>
</dbReference>
<name>A0A0U5GBB1_ASPCI</name>
<evidence type="ECO:0000256" key="2">
    <source>
        <dbReference type="ARBA" id="ARBA00022723"/>
    </source>
</evidence>
<dbReference type="AlphaFoldDB" id="A0A0U5GBB1"/>
<evidence type="ECO:0000256" key="3">
    <source>
        <dbReference type="ARBA" id="ARBA00023015"/>
    </source>
</evidence>
<dbReference type="Pfam" id="PF00172">
    <property type="entry name" value="Zn_clus"/>
    <property type="match status" value="1"/>
</dbReference>